<dbReference type="EMBL" id="BARS01038536">
    <property type="protein sequence ID" value="GAG23739.1"/>
    <property type="molecule type" value="Genomic_DNA"/>
</dbReference>
<feature type="compositionally biased region" description="Basic and acidic residues" evidence="1">
    <location>
        <begin position="172"/>
        <end position="194"/>
    </location>
</feature>
<comment type="caution">
    <text evidence="2">The sequence shown here is derived from an EMBL/GenBank/DDBJ whole genome shotgun (WGS) entry which is preliminary data.</text>
</comment>
<sequence>MSNSYISNEETPASDEQTEDSVGTEVEESVIPDRFQDKSMDEIIESYTNLEKEHSRQGNELGENRKLVDKLLQAESRTQEVDKEEADWDYEPEKAAKSLVESEVGTIKTELNQLKSETALRDFKAQYPDFEKDSMSSDFKEWVAGSPYRIGLYNKNTGRFDSASASELMSGWEDRKEILNQAKPTDEKREKDLKAASMERGGSSGGSRK</sequence>
<feature type="compositionally biased region" description="Polar residues" evidence="1">
    <location>
        <begin position="1"/>
        <end position="11"/>
    </location>
</feature>
<name>X0VZ40_9ZZZZ</name>
<reference evidence="2" key="1">
    <citation type="journal article" date="2014" name="Front. Microbiol.">
        <title>High frequency of phylogenetically diverse reductive dehalogenase-homologous genes in deep subseafloor sedimentary metagenomes.</title>
        <authorList>
            <person name="Kawai M."/>
            <person name="Futagami T."/>
            <person name="Toyoda A."/>
            <person name="Takaki Y."/>
            <person name="Nishi S."/>
            <person name="Hori S."/>
            <person name="Arai W."/>
            <person name="Tsubouchi T."/>
            <person name="Morono Y."/>
            <person name="Uchiyama I."/>
            <person name="Ito T."/>
            <person name="Fujiyama A."/>
            <person name="Inagaki F."/>
            <person name="Takami H."/>
        </authorList>
    </citation>
    <scope>NUCLEOTIDE SEQUENCE</scope>
    <source>
        <strain evidence="2">Expedition CK06-06</strain>
    </source>
</reference>
<evidence type="ECO:0000313" key="2">
    <source>
        <dbReference type="EMBL" id="GAG23739.1"/>
    </source>
</evidence>
<feature type="region of interest" description="Disordered" evidence="1">
    <location>
        <begin position="171"/>
        <end position="209"/>
    </location>
</feature>
<dbReference type="AlphaFoldDB" id="X0VZ40"/>
<proteinExistence type="predicted"/>
<feature type="non-terminal residue" evidence="2">
    <location>
        <position position="209"/>
    </location>
</feature>
<gene>
    <name evidence="2" type="ORF">S01H1_58960</name>
</gene>
<accession>X0VZ40</accession>
<protein>
    <submittedName>
        <fullName evidence="2">Uncharacterized protein</fullName>
    </submittedName>
</protein>
<feature type="region of interest" description="Disordered" evidence="1">
    <location>
        <begin position="1"/>
        <end position="32"/>
    </location>
</feature>
<organism evidence="2">
    <name type="scientific">marine sediment metagenome</name>
    <dbReference type="NCBI Taxonomy" id="412755"/>
    <lineage>
        <taxon>unclassified sequences</taxon>
        <taxon>metagenomes</taxon>
        <taxon>ecological metagenomes</taxon>
    </lineage>
</organism>
<evidence type="ECO:0000256" key="1">
    <source>
        <dbReference type="SAM" id="MobiDB-lite"/>
    </source>
</evidence>